<sequence>MSEKIVQLNEEVIKGQIKELVRGSVEETLNELLEKEVESLTQAARYERSEARQGYRSGHYDRNLTTTSGDVTLHMPRLKGVPFETAIIERYR</sequence>
<keyword evidence="6" id="KW-0814">Transposable element</keyword>
<evidence type="ECO:0000256" key="5">
    <source>
        <dbReference type="ARBA" id="ARBA00023172"/>
    </source>
</evidence>
<proteinExistence type="inferred from homology"/>
<dbReference type="InterPro" id="IPR001207">
    <property type="entry name" value="Transposase_mutator"/>
</dbReference>
<dbReference type="Pfam" id="PF00872">
    <property type="entry name" value="Transposase_mut"/>
    <property type="match status" value="1"/>
</dbReference>
<evidence type="ECO:0000256" key="1">
    <source>
        <dbReference type="ARBA" id="ARBA00002190"/>
    </source>
</evidence>
<evidence type="ECO:0000313" key="7">
    <source>
        <dbReference type="EMBL" id="RGQ34391.1"/>
    </source>
</evidence>
<evidence type="ECO:0000256" key="6">
    <source>
        <dbReference type="RuleBase" id="RU365089"/>
    </source>
</evidence>
<dbReference type="Proteomes" id="UP000284751">
    <property type="component" value="Unassembled WGS sequence"/>
</dbReference>
<evidence type="ECO:0000313" key="8">
    <source>
        <dbReference type="Proteomes" id="UP000284751"/>
    </source>
</evidence>
<dbReference type="GO" id="GO:0004803">
    <property type="term" value="F:transposase activity"/>
    <property type="evidence" value="ECO:0007669"/>
    <property type="project" value="UniProtKB-UniRule"/>
</dbReference>
<feature type="non-terminal residue" evidence="7">
    <location>
        <position position="92"/>
    </location>
</feature>
<comment type="caution">
    <text evidence="7">The sequence shown here is derived from an EMBL/GenBank/DDBJ whole genome shotgun (WGS) entry which is preliminary data.</text>
</comment>
<evidence type="ECO:0000256" key="3">
    <source>
        <dbReference type="ARBA" id="ARBA00022578"/>
    </source>
</evidence>
<protein>
    <recommendedName>
        <fullName evidence="6">Mutator family transposase</fullName>
    </recommendedName>
</protein>
<dbReference type="PANTHER" id="PTHR33217:SF7">
    <property type="entry name" value="TRANSPOSASE FOR INSERTION SEQUENCE ELEMENT IS1081"/>
    <property type="match status" value="1"/>
</dbReference>
<organism evidence="7 8">
    <name type="scientific">[Clostridium] leptum</name>
    <dbReference type="NCBI Taxonomy" id="1535"/>
    <lineage>
        <taxon>Bacteria</taxon>
        <taxon>Bacillati</taxon>
        <taxon>Bacillota</taxon>
        <taxon>Clostridia</taxon>
        <taxon>Eubacteriales</taxon>
        <taxon>Oscillospiraceae</taxon>
        <taxon>Oscillospiraceae incertae sedis</taxon>
    </lineage>
</organism>
<dbReference type="AlphaFoldDB" id="A0A412ATD6"/>
<accession>A0A412ATD6</accession>
<evidence type="ECO:0000256" key="4">
    <source>
        <dbReference type="ARBA" id="ARBA00023125"/>
    </source>
</evidence>
<comment type="function">
    <text evidence="1 6">Required for the transposition of the insertion element.</text>
</comment>
<keyword evidence="4 6" id="KW-0238">DNA-binding</keyword>
<dbReference type="GO" id="GO:0006313">
    <property type="term" value="P:DNA transposition"/>
    <property type="evidence" value="ECO:0007669"/>
    <property type="project" value="UniProtKB-UniRule"/>
</dbReference>
<gene>
    <name evidence="7" type="ORF">DWY99_13565</name>
</gene>
<comment type="similarity">
    <text evidence="2 6">Belongs to the transposase mutator family.</text>
</comment>
<keyword evidence="5 6" id="KW-0233">DNA recombination</keyword>
<dbReference type="PANTHER" id="PTHR33217">
    <property type="entry name" value="TRANSPOSASE FOR INSERTION SEQUENCE ELEMENT IS1081"/>
    <property type="match status" value="1"/>
</dbReference>
<dbReference type="EMBL" id="QRTC01000083">
    <property type="protein sequence ID" value="RGQ34391.1"/>
    <property type="molecule type" value="Genomic_DNA"/>
</dbReference>
<keyword evidence="3 6" id="KW-0815">Transposition</keyword>
<dbReference type="GO" id="GO:0003677">
    <property type="term" value="F:DNA binding"/>
    <property type="evidence" value="ECO:0007669"/>
    <property type="project" value="UniProtKB-UniRule"/>
</dbReference>
<evidence type="ECO:0000256" key="2">
    <source>
        <dbReference type="ARBA" id="ARBA00010961"/>
    </source>
</evidence>
<name>A0A412ATD6_9FIRM</name>
<reference evidence="7 8" key="1">
    <citation type="submission" date="2018-08" db="EMBL/GenBank/DDBJ databases">
        <title>A genome reference for cultivated species of the human gut microbiota.</title>
        <authorList>
            <person name="Zou Y."/>
            <person name="Xue W."/>
            <person name="Luo G."/>
        </authorList>
    </citation>
    <scope>NUCLEOTIDE SEQUENCE [LARGE SCALE GENOMIC DNA]</scope>
    <source>
        <strain evidence="7 8">AF28-26</strain>
    </source>
</reference>